<evidence type="ECO:0000313" key="3">
    <source>
        <dbReference type="Proteomes" id="UP000087766"/>
    </source>
</evidence>
<protein>
    <submittedName>
        <fullName evidence="4">Uncharacterized protein LOC111242478</fullName>
    </submittedName>
</protein>
<dbReference type="Pfam" id="PF03732">
    <property type="entry name" value="Retrotrans_gag"/>
    <property type="match status" value="1"/>
</dbReference>
<reference evidence="4" key="2">
    <citation type="submission" date="2025-08" db="UniProtKB">
        <authorList>
            <consortium name="RefSeq"/>
        </authorList>
    </citation>
    <scope>IDENTIFICATION</scope>
    <source>
        <tissue evidence="4">Leaf</tissue>
    </source>
</reference>
<feature type="region of interest" description="Disordered" evidence="1">
    <location>
        <begin position="139"/>
        <end position="172"/>
    </location>
</feature>
<evidence type="ECO:0000313" key="4">
    <source>
        <dbReference type="RefSeq" id="XP_022641616.1"/>
    </source>
</evidence>
<keyword evidence="3" id="KW-1185">Reference proteome</keyword>
<dbReference type="InterPro" id="IPR005162">
    <property type="entry name" value="Retrotrans_gag_dom"/>
</dbReference>
<proteinExistence type="predicted"/>
<gene>
    <name evidence="4" type="primary">LOC111242478</name>
</gene>
<dbReference type="AlphaFoldDB" id="A0A3Q0FD95"/>
<dbReference type="GeneID" id="111242478"/>
<evidence type="ECO:0000259" key="2">
    <source>
        <dbReference type="Pfam" id="PF03732"/>
    </source>
</evidence>
<feature type="domain" description="Retrotransposon gag" evidence="2">
    <location>
        <begin position="47"/>
        <end position="132"/>
    </location>
</feature>
<dbReference type="PANTHER" id="PTHR33223">
    <property type="entry name" value="CCHC-TYPE DOMAIN-CONTAINING PROTEIN"/>
    <property type="match status" value="1"/>
</dbReference>
<dbReference type="PANTHER" id="PTHR33223:SF10">
    <property type="entry name" value="AMINOTRANSFERASE-LIKE PLANT MOBILE DOMAIN-CONTAINING PROTEIN"/>
    <property type="match status" value="1"/>
</dbReference>
<organism evidence="3 4">
    <name type="scientific">Vigna radiata var. radiata</name>
    <name type="common">Mung bean</name>
    <name type="synonym">Phaseolus aureus</name>
    <dbReference type="NCBI Taxonomy" id="3916"/>
    <lineage>
        <taxon>Eukaryota</taxon>
        <taxon>Viridiplantae</taxon>
        <taxon>Streptophyta</taxon>
        <taxon>Embryophyta</taxon>
        <taxon>Tracheophyta</taxon>
        <taxon>Spermatophyta</taxon>
        <taxon>Magnoliopsida</taxon>
        <taxon>eudicotyledons</taxon>
        <taxon>Gunneridae</taxon>
        <taxon>Pentapetalae</taxon>
        <taxon>rosids</taxon>
        <taxon>fabids</taxon>
        <taxon>Fabales</taxon>
        <taxon>Fabaceae</taxon>
        <taxon>Papilionoideae</taxon>
        <taxon>50 kb inversion clade</taxon>
        <taxon>NPAAA clade</taxon>
        <taxon>indigoferoid/millettioid clade</taxon>
        <taxon>Phaseoleae</taxon>
        <taxon>Vigna</taxon>
    </lineage>
</organism>
<accession>A0A3Q0FD95</accession>
<feature type="compositionally biased region" description="Basic and acidic residues" evidence="1">
    <location>
        <begin position="139"/>
        <end position="155"/>
    </location>
</feature>
<dbReference type="KEGG" id="vra:111242478"/>
<reference evidence="3" key="1">
    <citation type="journal article" date="2014" name="Nat. Commun.">
        <title>Genome sequence of mungbean and insights into evolution within Vigna species.</title>
        <authorList>
            <person name="Kang Y.J."/>
            <person name="Kim S.K."/>
            <person name="Kim M.Y."/>
            <person name="Lestari P."/>
            <person name="Kim K.H."/>
            <person name="Ha B.K."/>
            <person name="Jun T.H."/>
            <person name="Hwang W.J."/>
            <person name="Lee T."/>
            <person name="Lee J."/>
            <person name="Shim S."/>
            <person name="Yoon M.Y."/>
            <person name="Jang Y.E."/>
            <person name="Han K.S."/>
            <person name="Taeprayoon P."/>
            <person name="Yoon N."/>
            <person name="Somta P."/>
            <person name="Tanya P."/>
            <person name="Kim K.S."/>
            <person name="Gwag J.G."/>
            <person name="Moon J.K."/>
            <person name="Lee Y.H."/>
            <person name="Park B.S."/>
            <person name="Bombarely A."/>
            <person name="Doyle J.J."/>
            <person name="Jackson S.A."/>
            <person name="Schafleitner R."/>
            <person name="Srinives P."/>
            <person name="Varshney R.K."/>
            <person name="Lee S.H."/>
        </authorList>
    </citation>
    <scope>NUCLEOTIDE SEQUENCE [LARGE SCALE GENOMIC DNA]</scope>
    <source>
        <strain evidence="3">cv. VC1973A</strain>
    </source>
</reference>
<sequence>MDVYILKHFVPPQLSIYNGTTDPDDHVQAFSTRMAFRFGNRAIWCRAFSLSLEGEALEWVNSLPPNSIQSFEGLKEMFDKQFASSRAQDPTVFELSNLNQGKDETLKAFVDRKRPKTMEELRERAANEVRVEEMKQAYKKEAQESKERVEGKRPEGQTARPARFKPRELPRGPRFQQYTPLNAHPTCILQEALNINLIPPLKKRPTPPGADNNKHCLYHQNQAHTTEECVTLRDKIEELIRAGQIRQYIKTVSNTTSHERHRSPVRRDDRSRSRRPSYKEDQPRYEKRRSRSRSRSKDRPIRGRINTISGGFARGGPSSSTKKRHFRALRPVNNVRTTKKSMPPITFSDEDFHAPDLDQEDPMIVGFVGERVDTRGYVDLRTRLGTG</sequence>
<feature type="region of interest" description="Disordered" evidence="1">
    <location>
        <begin position="251"/>
        <end position="323"/>
    </location>
</feature>
<dbReference type="OrthoDB" id="1436013at2759"/>
<dbReference type="RefSeq" id="XP_022641616.1">
    <property type="nucleotide sequence ID" value="XM_022785895.1"/>
</dbReference>
<name>A0A3Q0FD95_VIGRR</name>
<feature type="compositionally biased region" description="Basic and acidic residues" evidence="1">
    <location>
        <begin position="265"/>
        <end position="285"/>
    </location>
</feature>
<evidence type="ECO:0000256" key="1">
    <source>
        <dbReference type="SAM" id="MobiDB-lite"/>
    </source>
</evidence>
<dbReference type="Proteomes" id="UP000087766">
    <property type="component" value="Chromosome 9"/>
</dbReference>